<protein>
    <submittedName>
        <fullName evidence="3">Sll0736 protein</fullName>
    </submittedName>
</protein>
<evidence type="ECO:0000313" key="3">
    <source>
        <dbReference type="EMBL" id="BAA18742.1"/>
    </source>
</evidence>
<evidence type="ECO:0000256" key="1">
    <source>
        <dbReference type="ARBA" id="ARBA00022729"/>
    </source>
</evidence>
<reference evidence="3 4" key="2">
    <citation type="journal article" date="1996" name="DNA Res.">
        <title>Sequence analysis of the genome of the unicellular cyanobacterium Synechocystis sp. strain PCC6803. II. Sequence determination of the entire genome and assignment of potential protein-coding regions.</title>
        <authorList>
            <person name="Kaneko T."/>
            <person name="Sato S."/>
            <person name="Kotani H."/>
            <person name="Tanaka A."/>
            <person name="Asamizu E."/>
            <person name="Nakamura Y."/>
            <person name="Miyajima N."/>
            <person name="Hirosawa M."/>
            <person name="Sugiura M."/>
            <person name="Sasamoto S."/>
            <person name="Kimura T."/>
            <person name="Hosouchi T."/>
            <person name="Matsuno A."/>
            <person name="Muraki A."/>
            <person name="Nakazaki N."/>
            <person name="Naruo K."/>
            <person name="Okumura S."/>
            <person name="Shimpo S."/>
            <person name="Takeuchi C."/>
            <person name="Wada T."/>
            <person name="Watanabe A."/>
            <person name="Yamada M."/>
            <person name="Yasuda M."/>
            <person name="Tabata S."/>
        </authorList>
    </citation>
    <scope>NUCLEOTIDE SEQUENCE [LARGE SCALE GENOMIC DNA]</scope>
    <source>
        <strain evidence="4">ATCC 27184 / PCC 6803 / Kazusa</strain>
    </source>
</reference>
<dbReference type="InterPro" id="IPR017853">
    <property type="entry name" value="GH"/>
</dbReference>
<evidence type="ECO:0000259" key="2">
    <source>
        <dbReference type="Pfam" id="PF02638"/>
    </source>
</evidence>
<dbReference type="PIR" id="S76830">
    <property type="entry name" value="S76830"/>
</dbReference>
<dbReference type="STRING" id="1148.gene:10500514"/>
<dbReference type="AlphaFoldDB" id="P74629"/>
<dbReference type="eggNOG" id="COG1649">
    <property type="taxonomic scope" value="Bacteria"/>
</dbReference>
<dbReference type="PaxDb" id="1148-1653831"/>
<dbReference type="EnsemblBacteria" id="BAA18742">
    <property type="protein sequence ID" value="BAA18742"/>
    <property type="gene ID" value="BAA18742"/>
</dbReference>
<accession>P74629</accession>
<keyword evidence="1" id="KW-0732">Signal</keyword>
<name>P74629_SYNY3</name>
<feature type="domain" description="Glycosyl hydrolase-like 10" evidence="2">
    <location>
        <begin position="41"/>
        <end position="363"/>
    </location>
</feature>
<proteinExistence type="predicted"/>
<evidence type="ECO:0000313" key="4">
    <source>
        <dbReference type="Proteomes" id="UP000001425"/>
    </source>
</evidence>
<dbReference type="FunCoup" id="P74629">
    <property type="interactions" value="18"/>
</dbReference>
<dbReference type="EMBL" id="BA000022">
    <property type="protein sequence ID" value="BAA18742.1"/>
    <property type="molecule type" value="Genomic_DNA"/>
</dbReference>
<dbReference type="Gene3D" id="3.20.20.80">
    <property type="entry name" value="Glycosidases"/>
    <property type="match status" value="1"/>
</dbReference>
<dbReference type="PhylomeDB" id="P74629"/>
<keyword evidence="4" id="KW-1185">Reference proteome</keyword>
<gene>
    <name evidence="3" type="ordered locus">sll0736</name>
</gene>
<dbReference type="KEGG" id="syn:sll0736"/>
<dbReference type="Pfam" id="PF02638">
    <property type="entry name" value="GHL10"/>
    <property type="match status" value="1"/>
</dbReference>
<dbReference type="PANTHER" id="PTHR43405:SF1">
    <property type="entry name" value="GLYCOSYL HYDROLASE DIGH"/>
    <property type="match status" value="1"/>
</dbReference>
<dbReference type="PANTHER" id="PTHR43405">
    <property type="entry name" value="GLYCOSYL HYDROLASE DIGH"/>
    <property type="match status" value="1"/>
</dbReference>
<dbReference type="InParanoid" id="P74629"/>
<dbReference type="InterPro" id="IPR052177">
    <property type="entry name" value="Divisome_Glycosyl_Hydrolase"/>
</dbReference>
<dbReference type="InterPro" id="IPR003790">
    <property type="entry name" value="GHL10"/>
</dbReference>
<organism evidence="3 4">
    <name type="scientific">Synechocystis sp. (strain ATCC 27184 / PCC 6803 / Kazusa)</name>
    <dbReference type="NCBI Taxonomy" id="1111708"/>
    <lineage>
        <taxon>Bacteria</taxon>
        <taxon>Bacillati</taxon>
        <taxon>Cyanobacteriota</taxon>
        <taxon>Cyanophyceae</taxon>
        <taxon>Synechococcales</taxon>
        <taxon>Merismopediaceae</taxon>
        <taxon>Synechocystis</taxon>
    </lineage>
</organism>
<dbReference type="SUPFAM" id="SSF51445">
    <property type="entry name" value="(Trans)glycosidases"/>
    <property type="match status" value="1"/>
</dbReference>
<reference evidence="3 4" key="1">
    <citation type="journal article" date="1995" name="DNA Res.">
        <title>Sequence analysis of the genome of the unicellular cyanobacterium Synechocystis sp. strain PCC6803. I. Sequence features in the 1 Mb region from map positions 64% to 92% of the genome.</title>
        <authorList>
            <person name="Kaneko T."/>
            <person name="Tanaka A."/>
            <person name="Sato S."/>
            <person name="Kotani H."/>
            <person name="Sazuka T."/>
            <person name="Miyajima N."/>
            <person name="Sugiura M."/>
            <person name="Tabata S."/>
        </authorList>
    </citation>
    <scope>NUCLEOTIDE SEQUENCE [LARGE SCALE GENOMIC DNA]</scope>
    <source>
        <strain evidence="4">ATCC 27184 / PCC 6803 / Kazusa</strain>
    </source>
</reference>
<sequence length="408" mass="46823">MWTPWHYLGGKLWRLLVLLVALLVVLTTVFLGQNSSASPNKIRGVWLTNVDSNVLYDPVQLKTAIADLKSTNFNTLYPTVWNDGHTLYPSAVAQQWLGKKQDEKLGDRDMLGEVINLAKEKSLRVIPWFEFGFMAPAESDWVKAHPHWLTTNSQGETIWLEGGTIPRVWLNPLHPEVQQLITALLVDLVRRYDVDGIQLDDHFGYPYSFGYDPITVALYRQETGQEPLPVPELDLNQNCVSSDPIWQQWTDWRSAKISRYVQSLVPILKAVKPNLTISISPNPQTFSKNCFLLDWQTWHEAKVINELVLQVYREKQAAFTGELQQSSVQQTKQEIPVVVGILSGLKNRSIPSARIKQQAQWVDDQNFAGTAFFFYESLWNLEAETSPNPFGLKQQWQRLYRQLNADKF</sequence>
<dbReference type="Proteomes" id="UP000001425">
    <property type="component" value="Chromosome"/>
</dbReference>